<reference evidence="2" key="1">
    <citation type="submission" date="2020-08" db="EMBL/GenBank/DDBJ databases">
        <title>Multicomponent nature underlies the extraordinary mechanical properties of spider dragline silk.</title>
        <authorList>
            <person name="Kono N."/>
            <person name="Nakamura H."/>
            <person name="Mori M."/>
            <person name="Yoshida Y."/>
            <person name="Ohtoshi R."/>
            <person name="Malay A.D."/>
            <person name="Moran D.A.P."/>
            <person name="Tomita M."/>
            <person name="Numata K."/>
            <person name="Arakawa K."/>
        </authorList>
    </citation>
    <scope>NUCLEOTIDE SEQUENCE</scope>
</reference>
<keyword evidence="3" id="KW-1185">Reference proteome</keyword>
<keyword evidence="1" id="KW-0732">Signal</keyword>
<dbReference type="PANTHER" id="PTHR33964">
    <property type="entry name" value="RE45066P-RELATED"/>
    <property type="match status" value="1"/>
</dbReference>
<feature type="chain" id="PRO_5036468605" description="Secreted protein" evidence="1">
    <location>
        <begin position="19"/>
        <end position="229"/>
    </location>
</feature>
<dbReference type="Proteomes" id="UP000887013">
    <property type="component" value="Unassembled WGS sequence"/>
</dbReference>
<dbReference type="PANTHER" id="PTHR33964:SF1">
    <property type="entry name" value="RE45066P"/>
    <property type="match status" value="1"/>
</dbReference>
<organism evidence="2 3">
    <name type="scientific">Nephila pilipes</name>
    <name type="common">Giant wood spider</name>
    <name type="synonym">Nephila maculata</name>
    <dbReference type="NCBI Taxonomy" id="299642"/>
    <lineage>
        <taxon>Eukaryota</taxon>
        <taxon>Metazoa</taxon>
        <taxon>Ecdysozoa</taxon>
        <taxon>Arthropoda</taxon>
        <taxon>Chelicerata</taxon>
        <taxon>Arachnida</taxon>
        <taxon>Araneae</taxon>
        <taxon>Araneomorphae</taxon>
        <taxon>Entelegynae</taxon>
        <taxon>Araneoidea</taxon>
        <taxon>Nephilidae</taxon>
        <taxon>Nephila</taxon>
    </lineage>
</organism>
<dbReference type="AlphaFoldDB" id="A0A8X6PW41"/>
<dbReference type="OrthoDB" id="6420019at2759"/>
<accession>A0A8X6PW41</accession>
<gene>
    <name evidence="2" type="primary">X975_20056</name>
    <name evidence="2" type="ORF">NPIL_170781</name>
</gene>
<evidence type="ECO:0000256" key="1">
    <source>
        <dbReference type="SAM" id="SignalP"/>
    </source>
</evidence>
<dbReference type="EMBL" id="BMAW01074535">
    <property type="protein sequence ID" value="GFT92641.1"/>
    <property type="molecule type" value="Genomic_DNA"/>
</dbReference>
<sequence length="229" mass="26584">MLIIVLLLLTGYVDFLHASVDCEAVALSDCLPSEFFPVPFPETEAEVDFVCLKLKVYVDCIRNYLEECGNEDASFEEQLKARYEKIDEVLNDVCEKESKLHIDFIGNIKCLKSSILSHNDSCYYKTEAVLKIYKQRFPEQTEHINKNGIYWDEYFCLFEAYDISCLAADAANRCGLQAKNIILEIVKRLNYLEYSCSEEARVELMNLIETLNFEVQDKIQLKEIFNIFN</sequence>
<evidence type="ECO:0008006" key="4">
    <source>
        <dbReference type="Google" id="ProtNLM"/>
    </source>
</evidence>
<proteinExistence type="predicted"/>
<comment type="caution">
    <text evidence="2">The sequence shown here is derived from an EMBL/GenBank/DDBJ whole genome shotgun (WGS) entry which is preliminary data.</text>
</comment>
<evidence type="ECO:0000313" key="3">
    <source>
        <dbReference type="Proteomes" id="UP000887013"/>
    </source>
</evidence>
<feature type="signal peptide" evidence="1">
    <location>
        <begin position="1"/>
        <end position="18"/>
    </location>
</feature>
<protein>
    <recommendedName>
        <fullName evidence="4">Secreted protein</fullName>
    </recommendedName>
</protein>
<evidence type="ECO:0000313" key="2">
    <source>
        <dbReference type="EMBL" id="GFT92641.1"/>
    </source>
</evidence>
<name>A0A8X6PW41_NEPPI</name>